<dbReference type="GO" id="GO:0004674">
    <property type="term" value="F:protein serine/threonine kinase activity"/>
    <property type="evidence" value="ECO:0007669"/>
    <property type="project" value="UniProtKB-KW"/>
</dbReference>
<keyword evidence="4" id="KW-0808">Transferase</keyword>
<dbReference type="GO" id="GO:0005524">
    <property type="term" value="F:ATP binding"/>
    <property type="evidence" value="ECO:0007669"/>
    <property type="project" value="UniProtKB-UniRule"/>
</dbReference>
<feature type="binding site" evidence="10">
    <location>
        <position position="148"/>
    </location>
    <ligand>
        <name>Mg(2+)</name>
        <dbReference type="ChEBI" id="CHEBI:18420"/>
    </ligand>
</feature>
<evidence type="ECO:0000259" key="13">
    <source>
        <dbReference type="PROSITE" id="PS50011"/>
    </source>
</evidence>
<evidence type="ECO:0000256" key="10">
    <source>
        <dbReference type="PIRSR" id="PIRSR000615-3"/>
    </source>
</evidence>
<keyword evidence="12" id="KW-0723">Serine/threonine-protein kinase</keyword>
<feature type="binding site" evidence="10">
    <location>
        <position position="161"/>
    </location>
    <ligand>
        <name>Mg(2+)</name>
        <dbReference type="ChEBI" id="CHEBI:18420"/>
    </ligand>
</feature>
<dbReference type="PANTHER" id="PTHR45832">
    <property type="entry name" value="SERINE/THREONINE-PROTEIN KINASE SAMKA-RELATED-RELATED"/>
    <property type="match status" value="1"/>
</dbReference>
<dbReference type="EnsemblMetazoa" id="BGLB018276-RA">
    <property type="protein sequence ID" value="BGLB018276-PA"/>
    <property type="gene ID" value="BGLB018276"/>
</dbReference>
<gene>
    <name evidence="14" type="primary">106067062</name>
</gene>
<evidence type="ECO:0000256" key="3">
    <source>
        <dbReference type="ARBA" id="ARBA00012513"/>
    </source>
</evidence>
<evidence type="ECO:0000256" key="7">
    <source>
        <dbReference type="ARBA" id="ARBA00022840"/>
    </source>
</evidence>
<dbReference type="AlphaFoldDB" id="A0A2C9KEI2"/>
<dbReference type="KEGG" id="bgt:106067062"/>
<accession>A0A2C9KEI2</accession>
<evidence type="ECO:0000256" key="6">
    <source>
        <dbReference type="ARBA" id="ARBA00022741"/>
    </source>
</evidence>
<evidence type="ECO:0000313" key="15">
    <source>
        <dbReference type="Proteomes" id="UP000076420"/>
    </source>
</evidence>
<evidence type="ECO:0000256" key="2">
    <source>
        <dbReference type="ARBA" id="ARBA00008874"/>
    </source>
</evidence>
<dbReference type="Pfam" id="PF00069">
    <property type="entry name" value="Pkinase"/>
    <property type="match status" value="1"/>
</dbReference>
<evidence type="ECO:0000256" key="1">
    <source>
        <dbReference type="ARBA" id="ARBA00001946"/>
    </source>
</evidence>
<evidence type="ECO:0000313" key="14">
    <source>
        <dbReference type="EnsemblMetazoa" id="BGLB018276-PA"/>
    </source>
</evidence>
<evidence type="ECO:0000256" key="12">
    <source>
        <dbReference type="RuleBase" id="RU000304"/>
    </source>
</evidence>
<dbReference type="InterPro" id="IPR051931">
    <property type="entry name" value="PAK3-like"/>
</dbReference>
<evidence type="ECO:0000256" key="4">
    <source>
        <dbReference type="ARBA" id="ARBA00022679"/>
    </source>
</evidence>
<comment type="similarity">
    <text evidence="2">Belongs to the protein kinase superfamily. STE Ser/Thr protein kinase family. STE20 subfamily.</text>
</comment>
<dbReference type="SMART" id="SM00220">
    <property type="entry name" value="S_TKc"/>
    <property type="match status" value="1"/>
</dbReference>
<comment type="cofactor">
    <cofactor evidence="1">
        <name>Mg(2+)</name>
        <dbReference type="ChEBI" id="CHEBI:18420"/>
    </cofactor>
</comment>
<dbReference type="PANTHER" id="PTHR45832:SF22">
    <property type="entry name" value="SERINE_THREONINE-PROTEIN KINASE SAMKA-RELATED"/>
    <property type="match status" value="1"/>
</dbReference>
<dbReference type="VEuPathDB" id="VectorBase:BGLB018276"/>
<keyword evidence="6 11" id="KW-0547">Nucleotide-binding</keyword>
<evidence type="ECO:0000256" key="8">
    <source>
        <dbReference type="ARBA" id="ARBA00022842"/>
    </source>
</evidence>
<evidence type="ECO:0000256" key="5">
    <source>
        <dbReference type="ARBA" id="ARBA00022723"/>
    </source>
</evidence>
<keyword evidence="5 10" id="KW-0479">Metal-binding</keyword>
<dbReference type="Proteomes" id="UP000076420">
    <property type="component" value="Unassembled WGS sequence"/>
</dbReference>
<dbReference type="GO" id="GO:0046872">
    <property type="term" value="F:metal ion binding"/>
    <property type="evidence" value="ECO:0007669"/>
    <property type="project" value="UniProtKB-KW"/>
</dbReference>
<dbReference type="InterPro" id="IPR000719">
    <property type="entry name" value="Prot_kinase_dom"/>
</dbReference>
<proteinExistence type="inferred from homology"/>
<dbReference type="InterPro" id="IPR011009">
    <property type="entry name" value="Kinase-like_dom_sf"/>
</dbReference>
<dbReference type="InterPro" id="IPR008271">
    <property type="entry name" value="Ser/Thr_kinase_AS"/>
</dbReference>
<keyword evidence="7 11" id="KW-0067">ATP-binding</keyword>
<feature type="binding site" evidence="11">
    <location>
        <position position="53"/>
    </location>
    <ligand>
        <name>ATP</name>
        <dbReference type="ChEBI" id="CHEBI:30616"/>
    </ligand>
</feature>
<protein>
    <recommendedName>
        <fullName evidence="3">non-specific serine/threonine protein kinase</fullName>
        <ecNumber evidence="3">2.7.11.1</ecNumber>
    </recommendedName>
</protein>
<dbReference type="PROSITE" id="PS00107">
    <property type="entry name" value="PROTEIN_KINASE_ATP"/>
    <property type="match status" value="1"/>
</dbReference>
<dbReference type="Gene3D" id="1.10.510.10">
    <property type="entry name" value="Transferase(Phosphotransferase) domain 1"/>
    <property type="match status" value="1"/>
</dbReference>
<dbReference type="PIRSF" id="PIRSF000615">
    <property type="entry name" value="TyrPK_CSF1-R"/>
    <property type="match status" value="1"/>
</dbReference>
<reference evidence="14" key="1">
    <citation type="submission" date="2020-05" db="UniProtKB">
        <authorList>
            <consortium name="EnsemblMetazoa"/>
        </authorList>
    </citation>
    <scope>IDENTIFICATION</scope>
    <source>
        <strain evidence="14">BB02</strain>
    </source>
</reference>
<name>A0A2C9KEI2_BIOGL</name>
<dbReference type="STRING" id="6526.A0A2C9KEI2"/>
<sequence>MADFFTFRAEFQKRANPENPLNDYNMQTLLGRGASGKVYKAVHKKNQQEVAIKIMDLHQHRKKELIVAEIDTLKLNRHENIVSFLECYCPGHELWVVMEYLDGGCMTDLVRFVILNEAQMAAVCRECLKAIEFLHSRNIIHRDIKSDNVLLGTRGQIKLTDFGFCARLTSQVNQRRTQLGTPCWMAPEVIKRKPYKNEIDIWSFGIMVIEMVDGVPPYLMENCHKTYYYIETKGKPDIKNAHTLSPDQQDFIDQCLQVDITKRASAVQLLGHPFLMKSGSLDFLEEAVTVARAARDKHFKINKISS</sequence>
<keyword evidence="12" id="KW-0418">Kinase</keyword>
<dbReference type="FunFam" id="1.10.510.10:FF:000768">
    <property type="entry name" value="Non-specific serine/threonine protein kinase"/>
    <property type="match status" value="1"/>
</dbReference>
<evidence type="ECO:0000256" key="9">
    <source>
        <dbReference type="PIRSR" id="PIRSR000615-1"/>
    </source>
</evidence>
<organism evidence="14 15">
    <name type="scientific">Biomphalaria glabrata</name>
    <name type="common">Bloodfluke planorb</name>
    <name type="synonym">Freshwater snail</name>
    <dbReference type="NCBI Taxonomy" id="6526"/>
    <lineage>
        <taxon>Eukaryota</taxon>
        <taxon>Metazoa</taxon>
        <taxon>Spiralia</taxon>
        <taxon>Lophotrochozoa</taxon>
        <taxon>Mollusca</taxon>
        <taxon>Gastropoda</taxon>
        <taxon>Heterobranchia</taxon>
        <taxon>Euthyneura</taxon>
        <taxon>Panpulmonata</taxon>
        <taxon>Hygrophila</taxon>
        <taxon>Lymnaeoidea</taxon>
        <taxon>Planorbidae</taxon>
        <taxon>Biomphalaria</taxon>
    </lineage>
</organism>
<dbReference type="PROSITE" id="PS50011">
    <property type="entry name" value="PROTEIN_KINASE_DOM"/>
    <property type="match status" value="1"/>
</dbReference>
<evidence type="ECO:0000256" key="11">
    <source>
        <dbReference type="PROSITE-ProRule" id="PRU10141"/>
    </source>
</evidence>
<dbReference type="OrthoDB" id="2914378at2759"/>
<dbReference type="SUPFAM" id="SSF56112">
    <property type="entry name" value="Protein kinase-like (PK-like)"/>
    <property type="match status" value="1"/>
</dbReference>
<dbReference type="InterPro" id="IPR017441">
    <property type="entry name" value="Protein_kinase_ATP_BS"/>
</dbReference>
<feature type="active site" description="Proton acceptor" evidence="9">
    <location>
        <position position="143"/>
    </location>
</feature>
<dbReference type="VEuPathDB" id="VectorBase:BGLAX_031779"/>
<dbReference type="PROSITE" id="PS00108">
    <property type="entry name" value="PROTEIN_KINASE_ST"/>
    <property type="match status" value="1"/>
</dbReference>
<keyword evidence="8 10" id="KW-0460">Magnesium</keyword>
<dbReference type="EC" id="2.7.11.1" evidence="3"/>
<feature type="domain" description="Protein kinase" evidence="13">
    <location>
        <begin position="24"/>
        <end position="275"/>
    </location>
</feature>
<dbReference type="Gene3D" id="3.30.200.20">
    <property type="entry name" value="Phosphorylase Kinase, domain 1"/>
    <property type="match status" value="1"/>
</dbReference>